<evidence type="ECO:0000256" key="2">
    <source>
        <dbReference type="ARBA" id="ARBA00022857"/>
    </source>
</evidence>
<evidence type="ECO:0000313" key="6">
    <source>
        <dbReference type="Proteomes" id="UP000245283"/>
    </source>
</evidence>
<feature type="domain" description="Enoyl reductase (ER)" evidence="4">
    <location>
        <begin position="12"/>
        <end position="332"/>
    </location>
</feature>
<name>A0A2V1K838_9ACTO</name>
<dbReference type="InterPro" id="IPR020843">
    <property type="entry name" value="ER"/>
</dbReference>
<dbReference type="SUPFAM" id="SSF50129">
    <property type="entry name" value="GroES-like"/>
    <property type="match status" value="1"/>
</dbReference>
<comment type="similarity">
    <text evidence="1 3">Belongs to the zinc-containing alcohol dehydrogenase family. Quinone oxidoreductase subfamily.</text>
</comment>
<reference evidence="6" key="1">
    <citation type="submission" date="2018-05" db="EMBL/GenBank/DDBJ databases">
        <authorList>
            <person name="Li Y."/>
        </authorList>
    </citation>
    <scope>NUCLEOTIDE SEQUENCE [LARGE SCALE GENOMIC DNA]</scope>
    <source>
        <strain evidence="6">sk1b4</strain>
    </source>
</reference>
<dbReference type="SMART" id="SM00829">
    <property type="entry name" value="PKS_ER"/>
    <property type="match status" value="1"/>
</dbReference>
<keyword evidence="3" id="KW-0560">Oxidoreductase</keyword>
<proteinExistence type="inferred from homology"/>
<evidence type="ECO:0000259" key="4">
    <source>
        <dbReference type="SMART" id="SM00829"/>
    </source>
</evidence>
<organism evidence="5 6">
    <name type="scientific">Ancrocorticia populi</name>
    <dbReference type="NCBI Taxonomy" id="2175228"/>
    <lineage>
        <taxon>Bacteria</taxon>
        <taxon>Bacillati</taxon>
        <taxon>Actinomycetota</taxon>
        <taxon>Actinomycetes</taxon>
        <taxon>Actinomycetales</taxon>
        <taxon>Actinomycetaceae</taxon>
        <taxon>Ancrocorticia</taxon>
    </lineage>
</organism>
<keyword evidence="3" id="KW-0862">Zinc</keyword>
<dbReference type="RefSeq" id="WP_109093574.1">
    <property type="nucleotide sequence ID" value="NZ_QETB01000003.1"/>
</dbReference>
<gene>
    <name evidence="5" type="ORF">DD236_06525</name>
</gene>
<dbReference type="OrthoDB" id="9801186at2"/>
<dbReference type="NCBIfam" id="TIGR02817">
    <property type="entry name" value="adh_fam_1"/>
    <property type="match status" value="1"/>
</dbReference>
<dbReference type="InterPro" id="IPR011032">
    <property type="entry name" value="GroES-like_sf"/>
</dbReference>
<dbReference type="SUPFAM" id="SSF51735">
    <property type="entry name" value="NAD(P)-binding Rossmann-fold domains"/>
    <property type="match status" value="1"/>
</dbReference>
<dbReference type="AlphaFoldDB" id="A0A2V1K838"/>
<keyword evidence="3" id="KW-0479">Metal-binding</keyword>
<dbReference type="InterPro" id="IPR036291">
    <property type="entry name" value="NAD(P)-bd_dom_sf"/>
</dbReference>
<sequence>MGTTTIAIGYEQNLSATHPEAFIEREIDVPELGPHDLLVEVEAVSVNPVDVKQRAGAPAEGFRVLGFDASGTVRAVGAEVTLFAAGDQVFYAGSIDRPGTNQRLHVVDERITGRKPTKLSFVDSAALPLTAITAWEALFDRLGLTDASTGTLLVVGATGGVGSILLQLAEVFLPNVTVVATASDEERAAWVRGFGAEQVINHREDIPGQIAEIAPNGVDWVFSAHSADQIETYAQILRPFGHIVAIDDSPRDMSPLKRKSIAWHWEFMFTRPVQQTPDMIEQHRILNVVSGLVDKDLIRTTTTKTLTPISADTLREAHALIEGGHTVGKVVISGWK</sequence>
<dbReference type="Gene3D" id="3.90.180.10">
    <property type="entry name" value="Medium-chain alcohol dehydrogenases, catalytic domain"/>
    <property type="match status" value="1"/>
</dbReference>
<dbReference type="PANTHER" id="PTHR44154:SF1">
    <property type="entry name" value="QUINONE OXIDOREDUCTASE"/>
    <property type="match status" value="1"/>
</dbReference>
<dbReference type="Pfam" id="PF08240">
    <property type="entry name" value="ADH_N"/>
    <property type="match status" value="1"/>
</dbReference>
<dbReference type="Pfam" id="PF00107">
    <property type="entry name" value="ADH_zinc_N"/>
    <property type="match status" value="1"/>
</dbReference>
<comment type="caution">
    <text evidence="5">The sequence shown here is derived from an EMBL/GenBank/DDBJ whole genome shotgun (WGS) entry which is preliminary data.</text>
</comment>
<dbReference type="GO" id="GO:0008270">
    <property type="term" value="F:zinc ion binding"/>
    <property type="evidence" value="ECO:0007669"/>
    <property type="project" value="InterPro"/>
</dbReference>
<dbReference type="InterPro" id="IPR013154">
    <property type="entry name" value="ADH-like_N"/>
</dbReference>
<dbReference type="InterPro" id="IPR051603">
    <property type="entry name" value="Zinc-ADH_QOR/CCCR"/>
</dbReference>
<dbReference type="EMBL" id="QETB01000003">
    <property type="protein sequence ID" value="PWF26501.1"/>
    <property type="molecule type" value="Genomic_DNA"/>
</dbReference>
<protein>
    <recommendedName>
        <fullName evidence="3">Zinc-type alcohol dehydrogenase-like protein</fullName>
    </recommendedName>
</protein>
<dbReference type="GO" id="GO:0016491">
    <property type="term" value="F:oxidoreductase activity"/>
    <property type="evidence" value="ECO:0007669"/>
    <property type="project" value="UniProtKB-KW"/>
</dbReference>
<dbReference type="InterPro" id="IPR013149">
    <property type="entry name" value="ADH-like_C"/>
</dbReference>
<evidence type="ECO:0000256" key="3">
    <source>
        <dbReference type="RuleBase" id="RU364000"/>
    </source>
</evidence>
<dbReference type="InterPro" id="IPR014182">
    <property type="entry name" value="ADH_Zn_typ-1"/>
</dbReference>
<dbReference type="PANTHER" id="PTHR44154">
    <property type="entry name" value="QUINONE OXIDOREDUCTASE"/>
    <property type="match status" value="1"/>
</dbReference>
<keyword evidence="2" id="KW-0521">NADP</keyword>
<accession>A0A2V1K838</accession>
<evidence type="ECO:0000256" key="1">
    <source>
        <dbReference type="ARBA" id="ARBA00010371"/>
    </source>
</evidence>
<evidence type="ECO:0000313" key="5">
    <source>
        <dbReference type="EMBL" id="PWF26501.1"/>
    </source>
</evidence>
<dbReference type="CDD" id="cd08252">
    <property type="entry name" value="AL_MDR"/>
    <property type="match status" value="1"/>
</dbReference>
<dbReference type="Proteomes" id="UP000245283">
    <property type="component" value="Unassembled WGS sequence"/>
</dbReference>
<keyword evidence="6" id="KW-1185">Reference proteome</keyword>
<dbReference type="Gene3D" id="3.40.50.720">
    <property type="entry name" value="NAD(P)-binding Rossmann-like Domain"/>
    <property type="match status" value="1"/>
</dbReference>